<feature type="region of interest" description="Disordered" evidence="1">
    <location>
        <begin position="97"/>
        <end position="143"/>
    </location>
</feature>
<feature type="chain" id="PRO_5043027602" evidence="2">
    <location>
        <begin position="19"/>
        <end position="274"/>
    </location>
</feature>
<proteinExistence type="predicted"/>
<feature type="compositionally biased region" description="Basic and acidic residues" evidence="1">
    <location>
        <begin position="97"/>
        <end position="108"/>
    </location>
</feature>
<feature type="compositionally biased region" description="Polar residues" evidence="1">
    <location>
        <begin position="194"/>
        <end position="231"/>
    </location>
</feature>
<organism evidence="3 4">
    <name type="scientific">Parachaetomium inaequale</name>
    <dbReference type="NCBI Taxonomy" id="2588326"/>
    <lineage>
        <taxon>Eukaryota</taxon>
        <taxon>Fungi</taxon>
        <taxon>Dikarya</taxon>
        <taxon>Ascomycota</taxon>
        <taxon>Pezizomycotina</taxon>
        <taxon>Sordariomycetes</taxon>
        <taxon>Sordariomycetidae</taxon>
        <taxon>Sordariales</taxon>
        <taxon>Chaetomiaceae</taxon>
        <taxon>Parachaetomium</taxon>
    </lineage>
</organism>
<keyword evidence="2" id="KW-0732">Signal</keyword>
<name>A0AAN6SVL4_9PEZI</name>
<accession>A0AAN6SVL4</accession>
<feature type="region of interest" description="Disordered" evidence="1">
    <location>
        <begin position="174"/>
        <end position="242"/>
    </location>
</feature>
<evidence type="ECO:0000313" key="4">
    <source>
        <dbReference type="Proteomes" id="UP001303115"/>
    </source>
</evidence>
<reference evidence="4" key="1">
    <citation type="journal article" date="2023" name="Mol. Phylogenet. Evol.">
        <title>Genome-scale phylogeny and comparative genomics of the fungal order Sordariales.</title>
        <authorList>
            <person name="Hensen N."/>
            <person name="Bonometti L."/>
            <person name="Westerberg I."/>
            <person name="Brannstrom I.O."/>
            <person name="Guillou S."/>
            <person name="Cros-Aarteil S."/>
            <person name="Calhoun S."/>
            <person name="Haridas S."/>
            <person name="Kuo A."/>
            <person name="Mondo S."/>
            <person name="Pangilinan J."/>
            <person name="Riley R."/>
            <person name="LaButti K."/>
            <person name="Andreopoulos B."/>
            <person name="Lipzen A."/>
            <person name="Chen C."/>
            <person name="Yan M."/>
            <person name="Daum C."/>
            <person name="Ng V."/>
            <person name="Clum A."/>
            <person name="Steindorff A."/>
            <person name="Ohm R.A."/>
            <person name="Martin F."/>
            <person name="Silar P."/>
            <person name="Natvig D.O."/>
            <person name="Lalanne C."/>
            <person name="Gautier V."/>
            <person name="Ament-Velasquez S.L."/>
            <person name="Kruys A."/>
            <person name="Hutchinson M.I."/>
            <person name="Powell A.J."/>
            <person name="Barry K."/>
            <person name="Miller A.N."/>
            <person name="Grigoriev I.V."/>
            <person name="Debuchy R."/>
            <person name="Gladieux P."/>
            <person name="Hiltunen Thoren M."/>
            <person name="Johannesson H."/>
        </authorList>
    </citation>
    <scope>NUCLEOTIDE SEQUENCE [LARGE SCALE GENOMIC DNA]</scope>
    <source>
        <strain evidence="4">CBS 284.82</strain>
    </source>
</reference>
<dbReference type="AlphaFoldDB" id="A0AAN6SVL4"/>
<dbReference type="EMBL" id="MU854325">
    <property type="protein sequence ID" value="KAK4043703.1"/>
    <property type="molecule type" value="Genomic_DNA"/>
</dbReference>
<comment type="caution">
    <text evidence="3">The sequence shown here is derived from an EMBL/GenBank/DDBJ whole genome shotgun (WGS) entry which is preliminary data.</text>
</comment>
<protein>
    <submittedName>
        <fullName evidence="3">Uncharacterized protein</fullName>
    </submittedName>
</protein>
<gene>
    <name evidence="3" type="ORF">C8A01DRAFT_32232</name>
</gene>
<evidence type="ECO:0000256" key="2">
    <source>
        <dbReference type="SAM" id="SignalP"/>
    </source>
</evidence>
<sequence length="274" mass="28370">MQPTTLTTLLATAGLVTGAALLPKMEVGPVMISDTTATPAAHQAAATPSTATVIETITRSQTPTLTPTANAEEMMPAVSRPVITTSAVSPHHLQARAEDWRAARDKAISRGRQAGSRGRAKGAEGRRKGQAAAANDNERRGWQEDVASAKSLAASYRASASSVAASAQAEASSAVAEWRDHSSSADNGEESLDEQQSQHNNNNSTAVPEQQQPQQPSNATVVPESSANATTAHEEPRPSEVPTVQVNGAEAQPMDITSVVVAGFAVVAAAFGMM</sequence>
<evidence type="ECO:0000256" key="1">
    <source>
        <dbReference type="SAM" id="MobiDB-lite"/>
    </source>
</evidence>
<keyword evidence="4" id="KW-1185">Reference proteome</keyword>
<dbReference type="Proteomes" id="UP001303115">
    <property type="component" value="Unassembled WGS sequence"/>
</dbReference>
<feature type="signal peptide" evidence="2">
    <location>
        <begin position="1"/>
        <end position="18"/>
    </location>
</feature>
<evidence type="ECO:0000313" key="3">
    <source>
        <dbReference type="EMBL" id="KAK4043703.1"/>
    </source>
</evidence>